<dbReference type="SUPFAM" id="SSF103515">
    <property type="entry name" value="Autotransporter"/>
    <property type="match status" value="1"/>
</dbReference>
<evidence type="ECO:0000256" key="1">
    <source>
        <dbReference type="SAM" id="SignalP"/>
    </source>
</evidence>
<organism evidence="3 4">
    <name type="scientific">Phytopseudomonas daroniae</name>
    <dbReference type="NCBI Taxonomy" id="2487519"/>
    <lineage>
        <taxon>Bacteria</taxon>
        <taxon>Pseudomonadati</taxon>
        <taxon>Pseudomonadota</taxon>
        <taxon>Gammaproteobacteria</taxon>
        <taxon>Pseudomonadales</taxon>
        <taxon>Pseudomonadaceae</taxon>
        <taxon>Phytopseudomonas</taxon>
    </lineage>
</organism>
<feature type="domain" description="Autotransporter" evidence="2">
    <location>
        <begin position="923"/>
        <end position="1200"/>
    </location>
</feature>
<dbReference type="NCBIfam" id="TIGR01414">
    <property type="entry name" value="autotrans_barl"/>
    <property type="match status" value="1"/>
</dbReference>
<dbReference type="GO" id="GO:0019867">
    <property type="term" value="C:outer membrane"/>
    <property type="evidence" value="ECO:0007669"/>
    <property type="project" value="InterPro"/>
</dbReference>
<evidence type="ECO:0000313" key="4">
    <source>
        <dbReference type="Proteomes" id="UP000292302"/>
    </source>
</evidence>
<dbReference type="Proteomes" id="UP000292302">
    <property type="component" value="Unassembled WGS sequence"/>
</dbReference>
<comment type="caution">
    <text evidence="3">The sequence shown here is derived from an EMBL/GenBank/DDBJ whole genome shotgun (WGS) entry which is preliminary data.</text>
</comment>
<protein>
    <submittedName>
        <fullName evidence="3">Autotransporter outer membrane beta-barrel domain-containing protein</fullName>
    </submittedName>
</protein>
<evidence type="ECO:0000259" key="2">
    <source>
        <dbReference type="PROSITE" id="PS51208"/>
    </source>
</evidence>
<keyword evidence="1" id="KW-0732">Signal</keyword>
<dbReference type="InterPro" id="IPR036709">
    <property type="entry name" value="Autotransporte_beta_dom_sf"/>
</dbReference>
<dbReference type="AlphaFoldDB" id="A0A4Q9QNM6"/>
<dbReference type="Gene3D" id="2.40.128.130">
    <property type="entry name" value="Autotransporter beta-domain"/>
    <property type="match status" value="1"/>
</dbReference>
<reference evidence="3 4" key="1">
    <citation type="submission" date="2018-06" db="EMBL/GenBank/DDBJ databases">
        <title>Three novel Pseudomonas species isolated from symptomatic oak.</title>
        <authorList>
            <person name="Bueno-Gonzalez V."/>
            <person name="Brady C."/>
        </authorList>
    </citation>
    <scope>NUCLEOTIDE SEQUENCE [LARGE SCALE GENOMIC DNA]</scope>
    <source>
        <strain evidence="3 4">P9A</strain>
    </source>
</reference>
<dbReference type="InterPro" id="IPR006315">
    <property type="entry name" value="OM_autotransptr_brl_dom"/>
</dbReference>
<dbReference type="OrthoDB" id="5760545at2"/>
<feature type="signal peptide" evidence="1">
    <location>
        <begin position="1"/>
        <end position="27"/>
    </location>
</feature>
<sequence length="1200" mass="121776">MPRLNPLLRPLPLVLALQAALAGQAVGADFTVGAGTTQTIGQTLNDGNTGTVEQGGTLSISGTTVAVDVKTGTSVLNNAGTIEQTGSARAIDANDGTPSLTINNESSGVINSNSAAAIRLARANGQYLINNAGTISSAERAIHINGASSSLTLNNTGTISTSGTGESALHLNSENGSYVIHNAGTIAHTGTQRAIDANANGQTLTISNEKTGVISSSGAQTIRLNKEDGQYVIDNQGTIEQVGAAIGGERAIKADLDYTSEHNQIINGAVDNRTAVISSTGNDALRLGSNFTLTNYGHIFSTGLVNTSCPDYMAASVGCGADVSAADGVAIENERANVAILNHGTITGPRHGIDGGDPLAANADSNLIGLERLIIRSADGDGVTFDKVVDGITTENIQILNPVVINYADGQIIGNNGSGVGFDGHGVVFNYGLISGNYAGAGNVYDHEGLGLTIDNGDGDGVDIDGIAYVENYGRIEGTGAGGFDSGGNPNGADGIAAGGGTIINHAGASIFGQSKGILIDDGAAGTAVASGRGTSTAFGGVVRIENAGSIIGADEAAIGLVGNFDDVLINHAGGVIRGGLDTTRVDEDNSTTAAAAAVQMGGGNDSLINAGLIEGLNGLAVDLGDGDDSLTVLSTARFIGSVDGGAGIDRVVLDDAAGGRFGNSLNFENLDVRSGTWSLDSDDFSASTRIYSGASLLNLGTLQGDVQVDNGATFGGGVIGGNLNLASGSTLALTVSPGGASNTLSVGGDVALNGANLRIDALAGDYPLQSSYQVLQADGAITGTFADFSSNLAFLTPTLQYGAHNVDLTLARNDRSFADLARSANGRGVANVLEAQGSGALYQALLTSSTGSASSALDQLAASSNASLMTASLAGSALVSSSMLGAMQQMGGSANLQTSLLRENAPLLAANGIPNEARNLNDPRAQGRLWLQGLGSHGKLDGSDGAHDLTQDTRGVVLGADWALDSVWRVGVLGGYARTDVDAGSGTSSDIDSLHLGIYALRQSGPFALRLGAAYSRHDNSSKRQVEFAGFSDRLRGDYDANSQQAFAELGYQVASGRLLAEPFAGIGYQRYSHESYDEKGGAAALHVDSQKQDNLSSTLGLRLAHLGTLDNGMSLTPRASLGWRHTYGNLDSSARQSFLSGGSAFSVEGSALDRDSLLVEAGLDLGISPTQTLGVGYSGEQGSKAQNHGLVLQWQSRF</sequence>
<name>A0A4Q9QNM6_9GAMM</name>
<dbReference type="RefSeq" id="WP_131179304.1">
    <property type="nucleotide sequence ID" value="NZ_QJUI01000005.1"/>
</dbReference>
<dbReference type="PROSITE" id="PS51208">
    <property type="entry name" value="AUTOTRANSPORTER"/>
    <property type="match status" value="1"/>
</dbReference>
<dbReference type="EMBL" id="QJUI01000005">
    <property type="protein sequence ID" value="TBU81503.1"/>
    <property type="molecule type" value="Genomic_DNA"/>
</dbReference>
<gene>
    <name evidence="3" type="ORF">DNK06_06895</name>
</gene>
<feature type="chain" id="PRO_5020601742" evidence="1">
    <location>
        <begin position="28"/>
        <end position="1200"/>
    </location>
</feature>
<dbReference type="InterPro" id="IPR005546">
    <property type="entry name" value="Autotransporte_beta"/>
</dbReference>
<dbReference type="Pfam" id="PF03797">
    <property type="entry name" value="Autotransporter"/>
    <property type="match status" value="1"/>
</dbReference>
<evidence type="ECO:0000313" key="3">
    <source>
        <dbReference type="EMBL" id="TBU81503.1"/>
    </source>
</evidence>
<dbReference type="SMART" id="SM00869">
    <property type="entry name" value="Autotransporter"/>
    <property type="match status" value="1"/>
</dbReference>
<accession>A0A4Q9QNM6</accession>
<proteinExistence type="predicted"/>
<keyword evidence="4" id="KW-1185">Reference proteome</keyword>